<dbReference type="Pfam" id="PF02275">
    <property type="entry name" value="CBAH"/>
    <property type="match status" value="1"/>
</dbReference>
<dbReference type="PANTHER" id="PTHR35527">
    <property type="entry name" value="CHOLOYLGLYCINE HYDROLASE"/>
    <property type="match status" value="1"/>
</dbReference>
<keyword evidence="3" id="KW-0732">Signal</keyword>
<organism evidence="5 6">
    <name type="scientific">Clytia hemisphaerica</name>
    <dbReference type="NCBI Taxonomy" id="252671"/>
    <lineage>
        <taxon>Eukaryota</taxon>
        <taxon>Metazoa</taxon>
        <taxon>Cnidaria</taxon>
        <taxon>Hydrozoa</taxon>
        <taxon>Hydroidolina</taxon>
        <taxon>Leptothecata</taxon>
        <taxon>Obeliida</taxon>
        <taxon>Clytiidae</taxon>
        <taxon>Clytia</taxon>
    </lineage>
</organism>
<evidence type="ECO:0000256" key="2">
    <source>
        <dbReference type="ARBA" id="ARBA00022801"/>
    </source>
</evidence>
<comment type="similarity">
    <text evidence="1">Belongs to the peptidase C59 family.</text>
</comment>
<dbReference type="OrthoDB" id="63199at2759"/>
<dbReference type="SUPFAM" id="SSF56235">
    <property type="entry name" value="N-terminal nucleophile aminohydrolases (Ntn hydrolases)"/>
    <property type="match status" value="1"/>
</dbReference>
<evidence type="ECO:0000256" key="1">
    <source>
        <dbReference type="ARBA" id="ARBA00006625"/>
    </source>
</evidence>
<dbReference type="PANTHER" id="PTHR35527:SF2">
    <property type="entry name" value="HYDROLASE"/>
    <property type="match status" value="1"/>
</dbReference>
<dbReference type="Gene3D" id="3.60.60.10">
    <property type="entry name" value="Penicillin V Acylase, Chain A"/>
    <property type="match status" value="1"/>
</dbReference>
<dbReference type="EnsemblMetazoa" id="CLYHEMT018390.1">
    <property type="protein sequence ID" value="CLYHEMP018390.1"/>
    <property type="gene ID" value="CLYHEMG018390"/>
</dbReference>
<dbReference type="InterPro" id="IPR029132">
    <property type="entry name" value="CBAH/NAAA_C"/>
</dbReference>
<evidence type="ECO:0000256" key="3">
    <source>
        <dbReference type="SAM" id="SignalP"/>
    </source>
</evidence>
<feature type="signal peptide" evidence="3">
    <location>
        <begin position="1"/>
        <end position="18"/>
    </location>
</feature>
<dbReference type="Proteomes" id="UP000594262">
    <property type="component" value="Unplaced"/>
</dbReference>
<name>A0A7M5X635_9CNID</name>
<reference evidence="5" key="1">
    <citation type="submission" date="2021-01" db="UniProtKB">
        <authorList>
            <consortium name="EnsemblMetazoa"/>
        </authorList>
    </citation>
    <scope>IDENTIFICATION</scope>
</reference>
<keyword evidence="2" id="KW-0378">Hydrolase</keyword>
<feature type="domain" description="Choloylglycine hydrolase/NAAA C-terminal" evidence="4">
    <location>
        <begin position="19"/>
        <end position="347"/>
    </location>
</feature>
<dbReference type="RefSeq" id="XP_066924482.1">
    <property type="nucleotide sequence ID" value="XM_067068381.1"/>
</dbReference>
<feature type="chain" id="PRO_5029664483" description="Choloylglycine hydrolase/NAAA C-terminal domain-containing protein" evidence="3">
    <location>
        <begin position="19"/>
        <end position="391"/>
    </location>
</feature>
<keyword evidence="6" id="KW-1185">Reference proteome</keyword>
<proteinExistence type="inferred from homology"/>
<evidence type="ECO:0000313" key="5">
    <source>
        <dbReference type="EnsemblMetazoa" id="CLYHEMP018390.1"/>
    </source>
</evidence>
<evidence type="ECO:0000259" key="4">
    <source>
        <dbReference type="Pfam" id="PF02275"/>
    </source>
</evidence>
<dbReference type="GO" id="GO:0016787">
    <property type="term" value="F:hydrolase activity"/>
    <property type="evidence" value="ECO:0007669"/>
    <property type="project" value="UniProtKB-KW"/>
</dbReference>
<sequence length="391" mass="43693">MFKLLLITLVAIIHNSSACTEFIVEVKGNKGNVVGRTMEFAQNFPFNVISQPSGEVYTGDVTPGCKGKTPLSWTGKYKSAYLASATRLIEDADKLWLDGQNSAGLSVGALYFDGYAQYPSELVGDECTNGISHIQMIKYILSVYGSTNEVREALSNGTFPAVWGRELKVGFIRIGLTQNYIFPIHWSIVDNSGDAIVLEYTKDGRQVYENQVGVFTNNPTYDWHTTNLNSYINIQRDSFEPKTWKRAGTEYTIKSFGHGSGFLGLPGDFTPPSRFIRTAAMVRFSGNAKNAQDAALKAWHIINSVDIPKHAVDDFTNWAVVKDLKNNVMYFRGVNYISIRQIDLNKTSNTEAEYVKLNGKFEDCVQDVTSQMKSYDANIKEELPAEPRDEL</sequence>
<dbReference type="InterPro" id="IPR052193">
    <property type="entry name" value="Peptidase_C59"/>
</dbReference>
<evidence type="ECO:0000313" key="6">
    <source>
        <dbReference type="Proteomes" id="UP000594262"/>
    </source>
</evidence>
<dbReference type="AlphaFoldDB" id="A0A7M5X635"/>
<accession>A0A7M5X635</accession>
<dbReference type="GeneID" id="136811762"/>
<dbReference type="InterPro" id="IPR029055">
    <property type="entry name" value="Ntn_hydrolases_N"/>
</dbReference>
<protein>
    <recommendedName>
        <fullName evidence="4">Choloylglycine hydrolase/NAAA C-terminal domain-containing protein</fullName>
    </recommendedName>
</protein>